<keyword evidence="4" id="KW-0804">Transcription</keyword>
<dbReference type="PATRIC" id="fig|552518.3.peg.1341"/>
<keyword evidence="1" id="KW-0678">Repressor</keyword>
<dbReference type="GO" id="GO:0003700">
    <property type="term" value="F:DNA-binding transcription factor activity"/>
    <property type="evidence" value="ECO:0007669"/>
    <property type="project" value="InterPro"/>
</dbReference>
<comment type="caution">
    <text evidence="6">The sequence shown here is derived from an EMBL/GenBank/DDBJ whole genome shotgun (WGS) entry which is preliminary data.</text>
</comment>
<sequence>MPAIDPRSQAILEKVRAEGFQPIEALAALFGVTSQTIRRDVNALCEEGLLLRRHGGVDVPPRANPNLLYEDRQILNLDAKRRIAGQVVEAIPDGASLFLGIGTTPEQVAHALIRREGLTVMTNNLNCALVLARAGKALVSVPSGTIRPHDLDIVGPDAAHFFDRFKVDIAIFGVGGVDADGSLLDFTPEEVQTRLRMLANCRRSFLVLDHSKFGRNATVRGGHIADVSAVFTDLPPPIDIVRQLKAADIALTLAP</sequence>
<dbReference type="InterPro" id="IPR037171">
    <property type="entry name" value="NagB/RpiA_transferase-like"/>
</dbReference>
<dbReference type="PROSITE" id="PS00894">
    <property type="entry name" value="HTH_DEOR_1"/>
    <property type="match status" value="1"/>
</dbReference>
<name>A0A0F3ISL2_9PROT</name>
<dbReference type="InterPro" id="IPR001034">
    <property type="entry name" value="DeoR_HTH"/>
</dbReference>
<proteinExistence type="predicted"/>
<dbReference type="SMART" id="SM00420">
    <property type="entry name" value="HTH_DEOR"/>
    <property type="match status" value="1"/>
</dbReference>
<dbReference type="OrthoDB" id="9814815at2"/>
<evidence type="ECO:0000256" key="2">
    <source>
        <dbReference type="ARBA" id="ARBA00023015"/>
    </source>
</evidence>
<dbReference type="AlphaFoldDB" id="A0A0F3ISL2"/>
<evidence type="ECO:0000256" key="3">
    <source>
        <dbReference type="ARBA" id="ARBA00023125"/>
    </source>
</evidence>
<dbReference type="EMBL" id="LAJY01000230">
    <property type="protein sequence ID" value="KJV09696.1"/>
    <property type="molecule type" value="Genomic_DNA"/>
</dbReference>
<dbReference type="Gene3D" id="1.10.10.10">
    <property type="entry name" value="Winged helix-like DNA-binding domain superfamily/Winged helix DNA-binding domain"/>
    <property type="match status" value="1"/>
</dbReference>
<feature type="domain" description="HTH deoR-type" evidence="5">
    <location>
        <begin position="4"/>
        <end position="59"/>
    </location>
</feature>
<accession>A0A0F3ISL2</accession>
<dbReference type="RefSeq" id="WP_045775687.1">
    <property type="nucleotide sequence ID" value="NZ_LAJY01000230.1"/>
</dbReference>
<dbReference type="Pfam" id="PF00455">
    <property type="entry name" value="DeoRC"/>
    <property type="match status" value="1"/>
</dbReference>
<dbReference type="PANTHER" id="PTHR30363">
    <property type="entry name" value="HTH-TYPE TRANSCRIPTIONAL REGULATOR SRLR-RELATED"/>
    <property type="match status" value="1"/>
</dbReference>
<reference evidence="6 7" key="1">
    <citation type="submission" date="2015-03" db="EMBL/GenBank/DDBJ databases">
        <title>Draft genome sequence of Elstera litoralis.</title>
        <authorList>
            <person name="Rahalkar M.C."/>
            <person name="Dhakephalkar P.K."/>
            <person name="Pore S.D."/>
            <person name="Arora P."/>
            <person name="Kapse N.G."/>
            <person name="Pandit P.S."/>
        </authorList>
    </citation>
    <scope>NUCLEOTIDE SEQUENCE [LARGE SCALE GENOMIC DNA]</scope>
    <source>
        <strain evidence="6 7">Dia-1</strain>
    </source>
</reference>
<evidence type="ECO:0000313" key="7">
    <source>
        <dbReference type="Proteomes" id="UP000033774"/>
    </source>
</evidence>
<keyword evidence="7" id="KW-1185">Reference proteome</keyword>
<organism evidence="6 7">
    <name type="scientific">Elstera litoralis</name>
    <dbReference type="NCBI Taxonomy" id="552518"/>
    <lineage>
        <taxon>Bacteria</taxon>
        <taxon>Pseudomonadati</taxon>
        <taxon>Pseudomonadota</taxon>
        <taxon>Alphaproteobacteria</taxon>
        <taxon>Rhodospirillales</taxon>
        <taxon>Rhodospirillaceae</taxon>
        <taxon>Elstera</taxon>
    </lineage>
</organism>
<dbReference type="SMART" id="SM01134">
    <property type="entry name" value="DeoRC"/>
    <property type="match status" value="1"/>
</dbReference>
<dbReference type="PROSITE" id="PS51000">
    <property type="entry name" value="HTH_DEOR_2"/>
    <property type="match status" value="1"/>
</dbReference>
<dbReference type="PANTHER" id="PTHR30363:SF4">
    <property type="entry name" value="GLYCEROL-3-PHOSPHATE REGULON REPRESSOR"/>
    <property type="match status" value="1"/>
</dbReference>
<keyword evidence="2" id="KW-0805">Transcription regulation</keyword>
<dbReference type="SUPFAM" id="SSF46785">
    <property type="entry name" value="Winged helix' DNA-binding domain"/>
    <property type="match status" value="1"/>
</dbReference>
<evidence type="ECO:0000259" key="5">
    <source>
        <dbReference type="PROSITE" id="PS51000"/>
    </source>
</evidence>
<gene>
    <name evidence="6" type="ORF">VZ95_09840</name>
</gene>
<dbReference type="Proteomes" id="UP000033774">
    <property type="component" value="Unassembled WGS sequence"/>
</dbReference>
<evidence type="ECO:0000313" key="6">
    <source>
        <dbReference type="EMBL" id="KJV09696.1"/>
    </source>
</evidence>
<evidence type="ECO:0000256" key="4">
    <source>
        <dbReference type="ARBA" id="ARBA00023163"/>
    </source>
</evidence>
<dbReference type="InterPro" id="IPR014036">
    <property type="entry name" value="DeoR-like_C"/>
</dbReference>
<dbReference type="InterPro" id="IPR036390">
    <property type="entry name" value="WH_DNA-bd_sf"/>
</dbReference>
<dbReference type="InterPro" id="IPR036388">
    <property type="entry name" value="WH-like_DNA-bd_sf"/>
</dbReference>
<dbReference type="Gene3D" id="3.30.750.70">
    <property type="entry name" value="4-hydroxybutyrate coenzyme like domains"/>
    <property type="match status" value="1"/>
</dbReference>
<dbReference type="InterPro" id="IPR050313">
    <property type="entry name" value="Carb_Metab_HTH_regulators"/>
</dbReference>
<evidence type="ECO:0000256" key="1">
    <source>
        <dbReference type="ARBA" id="ARBA00022491"/>
    </source>
</evidence>
<dbReference type="GO" id="GO:0003677">
    <property type="term" value="F:DNA binding"/>
    <property type="evidence" value="ECO:0007669"/>
    <property type="project" value="UniProtKB-KW"/>
</dbReference>
<dbReference type="Pfam" id="PF08220">
    <property type="entry name" value="HTH_DeoR"/>
    <property type="match status" value="1"/>
</dbReference>
<keyword evidence="3" id="KW-0238">DNA-binding</keyword>
<dbReference type="InterPro" id="IPR018356">
    <property type="entry name" value="Tscrpt_reg_HTH_DeoR_CS"/>
</dbReference>
<dbReference type="PRINTS" id="PR00037">
    <property type="entry name" value="HTHLACR"/>
</dbReference>
<protein>
    <recommendedName>
        <fullName evidence="5">HTH deoR-type domain-containing protein</fullName>
    </recommendedName>
</protein>
<dbReference type="SUPFAM" id="SSF100950">
    <property type="entry name" value="NagB/RpiA/CoA transferase-like"/>
    <property type="match status" value="1"/>
</dbReference>